<dbReference type="Pfam" id="PF17384">
    <property type="entry name" value="DUF150_C"/>
    <property type="match status" value="1"/>
</dbReference>
<comment type="caution">
    <text evidence="6">The sequence shown here is derived from an EMBL/GenBank/DDBJ whole genome shotgun (WGS) entry which is preliminary data.</text>
</comment>
<dbReference type="InterPro" id="IPR035956">
    <property type="entry name" value="RimP_N_sf"/>
</dbReference>
<dbReference type="SUPFAM" id="SSF75420">
    <property type="entry name" value="YhbC-like, N-terminal domain"/>
    <property type="match status" value="1"/>
</dbReference>
<proteinExistence type="inferred from homology"/>
<keyword evidence="1 3" id="KW-0963">Cytoplasm</keyword>
<comment type="similarity">
    <text evidence="3">Belongs to the RimP family.</text>
</comment>
<organism evidence="6 7">
    <name type="scientific">Candidatus Onthenecus intestinigallinarum</name>
    <dbReference type="NCBI Taxonomy" id="2840875"/>
    <lineage>
        <taxon>Bacteria</taxon>
        <taxon>Bacillati</taxon>
        <taxon>Bacillota</taxon>
        <taxon>Clostridia</taxon>
        <taxon>Eubacteriales</taxon>
        <taxon>Candidatus Onthenecus</taxon>
    </lineage>
</organism>
<dbReference type="GO" id="GO:0006412">
    <property type="term" value="P:translation"/>
    <property type="evidence" value="ECO:0007669"/>
    <property type="project" value="TreeGrafter"/>
</dbReference>
<dbReference type="CDD" id="cd01734">
    <property type="entry name" value="YlxS_C"/>
    <property type="match status" value="1"/>
</dbReference>
<evidence type="ECO:0000313" key="6">
    <source>
        <dbReference type="EMBL" id="HIQ72450.1"/>
    </source>
</evidence>
<dbReference type="SUPFAM" id="SSF74942">
    <property type="entry name" value="YhbC-like, C-terminal domain"/>
    <property type="match status" value="1"/>
</dbReference>
<dbReference type="PANTHER" id="PTHR33867:SF1">
    <property type="entry name" value="RIBOSOME MATURATION FACTOR RIMP"/>
    <property type="match status" value="1"/>
</dbReference>
<evidence type="ECO:0000256" key="3">
    <source>
        <dbReference type="HAMAP-Rule" id="MF_01077"/>
    </source>
</evidence>
<dbReference type="Gene3D" id="3.30.300.70">
    <property type="entry name" value="RimP-like superfamily, N-terminal"/>
    <property type="match status" value="1"/>
</dbReference>
<dbReference type="GO" id="GO:0005829">
    <property type="term" value="C:cytosol"/>
    <property type="evidence" value="ECO:0007669"/>
    <property type="project" value="TreeGrafter"/>
</dbReference>
<evidence type="ECO:0000259" key="4">
    <source>
        <dbReference type="Pfam" id="PF02576"/>
    </source>
</evidence>
<dbReference type="Gene3D" id="2.30.30.180">
    <property type="entry name" value="Ribosome maturation factor RimP, C-terminal domain"/>
    <property type="match status" value="1"/>
</dbReference>
<reference evidence="6" key="2">
    <citation type="journal article" date="2021" name="PeerJ">
        <title>Extensive microbial diversity within the chicken gut microbiome revealed by metagenomics and culture.</title>
        <authorList>
            <person name="Gilroy R."/>
            <person name="Ravi A."/>
            <person name="Getino M."/>
            <person name="Pursley I."/>
            <person name="Horton D.L."/>
            <person name="Alikhan N.F."/>
            <person name="Baker D."/>
            <person name="Gharbi K."/>
            <person name="Hall N."/>
            <person name="Watson M."/>
            <person name="Adriaenssens E.M."/>
            <person name="Foster-Nyarko E."/>
            <person name="Jarju S."/>
            <person name="Secka A."/>
            <person name="Antonio M."/>
            <person name="Oren A."/>
            <person name="Chaudhuri R.R."/>
            <person name="La Ragione R."/>
            <person name="Hildebrand F."/>
            <person name="Pallen M.J."/>
        </authorList>
    </citation>
    <scope>NUCLEOTIDE SEQUENCE</scope>
    <source>
        <strain evidence="6">ChiSxjej2B14-6234</strain>
    </source>
</reference>
<comment type="function">
    <text evidence="3">Required for maturation of 30S ribosomal subunits.</text>
</comment>
<name>A0A9D0ZD79_9FIRM</name>
<comment type="subcellular location">
    <subcellularLocation>
        <location evidence="3">Cytoplasm</location>
    </subcellularLocation>
</comment>
<dbReference type="Proteomes" id="UP000886887">
    <property type="component" value="Unassembled WGS sequence"/>
</dbReference>
<protein>
    <recommendedName>
        <fullName evidence="3">Ribosome maturation factor RimP</fullName>
    </recommendedName>
</protein>
<sequence length="173" mass="19400">MAQSDIIAIAVPACEALAREMNYELVDVELAKEGPGKYLRIYIDKPGGITLDDCEAFHRAIQPKVERVDYDFLEVCSPGIDRPLKKQRDFDAHAGKQVQVHLYRPVNRQKVFEGTLVGLVDGEIVLDTPQGRMRFAQRSASRVTPVLHFEDADFDADFDETEMETEGAGNDES</sequence>
<evidence type="ECO:0000256" key="1">
    <source>
        <dbReference type="ARBA" id="ARBA00022490"/>
    </source>
</evidence>
<gene>
    <name evidence="3" type="primary">rimP</name>
    <name evidence="6" type="ORF">IAB73_09630</name>
</gene>
<keyword evidence="2 3" id="KW-0690">Ribosome biogenesis</keyword>
<reference evidence="6" key="1">
    <citation type="submission" date="2020-10" db="EMBL/GenBank/DDBJ databases">
        <authorList>
            <person name="Gilroy R."/>
        </authorList>
    </citation>
    <scope>NUCLEOTIDE SEQUENCE</scope>
    <source>
        <strain evidence="6">ChiSxjej2B14-6234</strain>
    </source>
</reference>
<dbReference type="InterPro" id="IPR003728">
    <property type="entry name" value="Ribosome_maturation_RimP"/>
</dbReference>
<accession>A0A9D0ZD79</accession>
<dbReference type="GO" id="GO:0000028">
    <property type="term" value="P:ribosomal small subunit assembly"/>
    <property type="evidence" value="ECO:0007669"/>
    <property type="project" value="TreeGrafter"/>
</dbReference>
<dbReference type="EMBL" id="DVFJ01000036">
    <property type="protein sequence ID" value="HIQ72450.1"/>
    <property type="molecule type" value="Genomic_DNA"/>
</dbReference>
<evidence type="ECO:0000259" key="5">
    <source>
        <dbReference type="Pfam" id="PF17384"/>
    </source>
</evidence>
<dbReference type="Pfam" id="PF02576">
    <property type="entry name" value="RimP_N"/>
    <property type="match status" value="1"/>
</dbReference>
<evidence type="ECO:0000313" key="7">
    <source>
        <dbReference type="Proteomes" id="UP000886887"/>
    </source>
</evidence>
<dbReference type="InterPro" id="IPR036847">
    <property type="entry name" value="RimP_C_sf"/>
</dbReference>
<dbReference type="AlphaFoldDB" id="A0A9D0ZD79"/>
<evidence type="ECO:0000256" key="2">
    <source>
        <dbReference type="ARBA" id="ARBA00022517"/>
    </source>
</evidence>
<feature type="domain" description="Ribosome maturation factor RimP N-terminal" evidence="4">
    <location>
        <begin position="14"/>
        <end position="81"/>
    </location>
</feature>
<dbReference type="InterPro" id="IPR028989">
    <property type="entry name" value="RimP_N"/>
</dbReference>
<dbReference type="HAMAP" id="MF_01077">
    <property type="entry name" value="RimP"/>
    <property type="match status" value="1"/>
</dbReference>
<dbReference type="PANTHER" id="PTHR33867">
    <property type="entry name" value="RIBOSOME MATURATION FACTOR RIMP"/>
    <property type="match status" value="1"/>
</dbReference>
<feature type="domain" description="Ribosome maturation factor RimP C-terminal" evidence="5">
    <location>
        <begin position="84"/>
        <end position="129"/>
    </location>
</feature>
<dbReference type="InterPro" id="IPR028998">
    <property type="entry name" value="RimP_C"/>
</dbReference>